<dbReference type="InterPro" id="IPR026834">
    <property type="entry name" value="LHH"/>
</dbReference>
<dbReference type="Pfam" id="PF14411">
    <property type="entry name" value="LHH"/>
    <property type="match status" value="1"/>
</dbReference>
<dbReference type="eggNOG" id="COG3210">
    <property type="taxonomic scope" value="Bacteria"/>
</dbReference>
<protein>
    <submittedName>
        <fullName evidence="3">Nuclease</fullName>
    </submittedName>
</protein>
<evidence type="ECO:0000256" key="1">
    <source>
        <dbReference type="SAM" id="MobiDB-lite"/>
    </source>
</evidence>
<dbReference type="AlphaFoldDB" id="A0A094JAE8"/>
<evidence type="ECO:0000259" key="2">
    <source>
        <dbReference type="Pfam" id="PF14411"/>
    </source>
</evidence>
<organism evidence="3 4">
    <name type="scientific">Shewanella mangrovi</name>
    <dbReference type="NCBI Taxonomy" id="1515746"/>
    <lineage>
        <taxon>Bacteria</taxon>
        <taxon>Pseudomonadati</taxon>
        <taxon>Pseudomonadota</taxon>
        <taxon>Gammaproteobacteria</taxon>
        <taxon>Alteromonadales</taxon>
        <taxon>Shewanellaceae</taxon>
        <taxon>Shewanella</taxon>
    </lineage>
</organism>
<evidence type="ECO:0000313" key="4">
    <source>
        <dbReference type="Proteomes" id="UP000029264"/>
    </source>
</evidence>
<evidence type="ECO:0000313" key="3">
    <source>
        <dbReference type="EMBL" id="KFZ36845.1"/>
    </source>
</evidence>
<comment type="caution">
    <text evidence="3">The sequence shown here is derived from an EMBL/GenBank/DDBJ whole genome shotgun (WGS) entry which is preliminary data.</text>
</comment>
<keyword evidence="4" id="KW-1185">Reference proteome</keyword>
<feature type="domain" description="LHH" evidence="2">
    <location>
        <begin position="114"/>
        <end position="191"/>
    </location>
</feature>
<name>A0A094JAE8_9GAMM</name>
<gene>
    <name evidence="3" type="ORF">HR45_13650</name>
</gene>
<sequence length="197" mass="22514">MLDISDVKDVVTDVRPAIFDSFTVRELSEDELRTLDSPITERLRLHERLEPLSDDFKDALVEKEYSEPVIDAIGSNEEAEIYMDAELECSEVNGKDALIRSDIDLDKTDDFGNTNLERMERGKSPLDKDGKPIELHHIGQTSDAPLAELTKAEHMGNGNDSVLHDKLKESEIDRAEFKKEREEHWKARAEDIKHNLE</sequence>
<proteinExistence type="predicted"/>
<dbReference type="STRING" id="1515746.HR45_13650"/>
<accession>A0A094JAE8</accession>
<dbReference type="EMBL" id="JPEO01000011">
    <property type="protein sequence ID" value="KFZ36845.1"/>
    <property type="molecule type" value="Genomic_DNA"/>
</dbReference>
<dbReference type="OrthoDB" id="6043530at2"/>
<feature type="region of interest" description="Disordered" evidence="1">
    <location>
        <begin position="174"/>
        <end position="197"/>
    </location>
</feature>
<dbReference type="Proteomes" id="UP000029264">
    <property type="component" value="Unassembled WGS sequence"/>
</dbReference>
<reference evidence="3 4" key="1">
    <citation type="submission" date="2014-06" db="EMBL/GenBank/DDBJ databases">
        <title>Shewanella sp. YQH10.</title>
        <authorList>
            <person name="Liu Y."/>
            <person name="Zeng R."/>
        </authorList>
    </citation>
    <scope>NUCLEOTIDE SEQUENCE [LARGE SCALE GENOMIC DNA]</scope>
    <source>
        <strain evidence="3 4">YQH10</strain>
    </source>
</reference>